<dbReference type="EMBL" id="CP036265">
    <property type="protein sequence ID" value="QDT14435.1"/>
    <property type="molecule type" value="Genomic_DNA"/>
</dbReference>
<sequence>MTTTLAPPKPAPIPDAAVAPAAKTMTEAEYLAFERAAPVDGPRHEFADGELIEMSGASRLHNLIARRICRIFEDLLAGRRFEIYQSDMRLRVPSGRFRYPDVTVAPAPPELSPGEEQDTLLNPVVLVEVLSPSTATIDQVQKQAEYREIPSLTDYLILSQDEPRCDHYSRMGAEAWKLVTYVGPEAVLPLSGLGEVPLGSLYPPVE</sequence>
<evidence type="ECO:0000313" key="3">
    <source>
        <dbReference type="Proteomes" id="UP000318741"/>
    </source>
</evidence>
<dbReference type="PANTHER" id="PTHR36558:SF1">
    <property type="entry name" value="RESTRICTION ENDONUCLEASE DOMAIN-CONTAINING PROTEIN-RELATED"/>
    <property type="match status" value="1"/>
</dbReference>
<gene>
    <name evidence="2" type="ORF">CA12_05080</name>
</gene>
<dbReference type="KEGG" id="acaf:CA12_05080"/>
<dbReference type="PANTHER" id="PTHR36558">
    <property type="entry name" value="GLR1098 PROTEIN"/>
    <property type="match status" value="1"/>
</dbReference>
<name>A0A517P518_9PLAN</name>
<dbReference type="InterPro" id="IPR011335">
    <property type="entry name" value="Restrct_endonuc-II-like"/>
</dbReference>
<accession>A0A517P518</accession>
<dbReference type="InterPro" id="IPR012296">
    <property type="entry name" value="Nuclease_put_TT1808"/>
</dbReference>
<proteinExistence type="predicted"/>
<feature type="domain" description="Putative restriction endonuclease" evidence="1">
    <location>
        <begin position="30"/>
        <end position="191"/>
    </location>
</feature>
<dbReference type="RefSeq" id="WP_145357268.1">
    <property type="nucleotide sequence ID" value="NZ_CP036265.1"/>
</dbReference>
<dbReference type="AlphaFoldDB" id="A0A517P518"/>
<evidence type="ECO:0000313" key="2">
    <source>
        <dbReference type="EMBL" id="QDT14435.1"/>
    </source>
</evidence>
<dbReference type="Pfam" id="PF05685">
    <property type="entry name" value="Uma2"/>
    <property type="match status" value="1"/>
</dbReference>
<keyword evidence="3" id="KW-1185">Reference proteome</keyword>
<dbReference type="Proteomes" id="UP000318741">
    <property type="component" value="Chromosome"/>
</dbReference>
<dbReference type="SUPFAM" id="SSF52980">
    <property type="entry name" value="Restriction endonuclease-like"/>
    <property type="match status" value="1"/>
</dbReference>
<reference evidence="2 3" key="1">
    <citation type="submission" date="2019-02" db="EMBL/GenBank/DDBJ databases">
        <title>Deep-cultivation of Planctomycetes and their phenomic and genomic characterization uncovers novel biology.</title>
        <authorList>
            <person name="Wiegand S."/>
            <person name="Jogler M."/>
            <person name="Boedeker C."/>
            <person name="Pinto D."/>
            <person name="Vollmers J."/>
            <person name="Rivas-Marin E."/>
            <person name="Kohn T."/>
            <person name="Peeters S.H."/>
            <person name="Heuer A."/>
            <person name="Rast P."/>
            <person name="Oberbeckmann S."/>
            <person name="Bunk B."/>
            <person name="Jeske O."/>
            <person name="Meyerdierks A."/>
            <person name="Storesund J.E."/>
            <person name="Kallscheuer N."/>
            <person name="Luecker S."/>
            <person name="Lage O.M."/>
            <person name="Pohl T."/>
            <person name="Merkel B.J."/>
            <person name="Hornburger P."/>
            <person name="Mueller R.-W."/>
            <person name="Bruemmer F."/>
            <person name="Labrenz M."/>
            <person name="Spormann A.M."/>
            <person name="Op den Camp H."/>
            <person name="Overmann J."/>
            <person name="Amann R."/>
            <person name="Jetten M.S.M."/>
            <person name="Mascher T."/>
            <person name="Medema M.H."/>
            <person name="Devos D.P."/>
            <person name="Kaster A.-K."/>
            <person name="Ovreas L."/>
            <person name="Rohde M."/>
            <person name="Galperin M.Y."/>
            <person name="Jogler C."/>
        </authorList>
    </citation>
    <scope>NUCLEOTIDE SEQUENCE [LARGE SCALE GENOMIC DNA]</scope>
    <source>
        <strain evidence="2 3">CA12</strain>
    </source>
</reference>
<dbReference type="Gene3D" id="3.90.1570.10">
    <property type="entry name" value="tt1808, chain A"/>
    <property type="match status" value="1"/>
</dbReference>
<dbReference type="InterPro" id="IPR008538">
    <property type="entry name" value="Uma2"/>
</dbReference>
<dbReference type="CDD" id="cd06260">
    <property type="entry name" value="DUF820-like"/>
    <property type="match status" value="1"/>
</dbReference>
<dbReference type="OrthoDB" id="9808428at2"/>
<protein>
    <recommendedName>
        <fullName evidence="1">Putative restriction endonuclease domain-containing protein</fullName>
    </recommendedName>
</protein>
<evidence type="ECO:0000259" key="1">
    <source>
        <dbReference type="Pfam" id="PF05685"/>
    </source>
</evidence>
<organism evidence="2 3">
    <name type="scientific">Alienimonas californiensis</name>
    <dbReference type="NCBI Taxonomy" id="2527989"/>
    <lineage>
        <taxon>Bacteria</taxon>
        <taxon>Pseudomonadati</taxon>
        <taxon>Planctomycetota</taxon>
        <taxon>Planctomycetia</taxon>
        <taxon>Planctomycetales</taxon>
        <taxon>Planctomycetaceae</taxon>
        <taxon>Alienimonas</taxon>
    </lineage>
</organism>